<sequence length="20" mass="2360">MMTFDHEAQVVFLVNSQCLF</sequence>
<reference evidence="1" key="2">
    <citation type="journal article" date="2015" name="Data Brief">
        <title>Shoot transcriptome of the giant reed, Arundo donax.</title>
        <authorList>
            <person name="Barrero R.A."/>
            <person name="Guerrero F.D."/>
            <person name="Moolhuijzen P."/>
            <person name="Goolsby J.A."/>
            <person name="Tidwell J."/>
            <person name="Bellgard S.E."/>
            <person name="Bellgard M.I."/>
        </authorList>
    </citation>
    <scope>NUCLEOTIDE SEQUENCE</scope>
    <source>
        <tissue evidence="1">Shoot tissue taken approximately 20 cm above the soil surface</tissue>
    </source>
</reference>
<proteinExistence type="predicted"/>
<dbReference type="EMBL" id="GBRH01279010">
    <property type="protein sequence ID" value="JAD18885.1"/>
    <property type="molecule type" value="Transcribed_RNA"/>
</dbReference>
<protein>
    <submittedName>
        <fullName evidence="1">Uncharacterized protein</fullName>
    </submittedName>
</protein>
<accession>A0A0A8Y1F6</accession>
<evidence type="ECO:0000313" key="1">
    <source>
        <dbReference type="EMBL" id="JAD18885.1"/>
    </source>
</evidence>
<reference evidence="1" key="1">
    <citation type="submission" date="2014-09" db="EMBL/GenBank/DDBJ databases">
        <authorList>
            <person name="Magalhaes I.L.F."/>
            <person name="Oliveira U."/>
            <person name="Santos F.R."/>
            <person name="Vidigal T.H.D.A."/>
            <person name="Brescovit A.D."/>
            <person name="Santos A.J."/>
        </authorList>
    </citation>
    <scope>NUCLEOTIDE SEQUENCE</scope>
    <source>
        <tissue evidence="1">Shoot tissue taken approximately 20 cm above the soil surface</tissue>
    </source>
</reference>
<dbReference type="AlphaFoldDB" id="A0A0A8Y1F6"/>
<organism evidence="1">
    <name type="scientific">Arundo donax</name>
    <name type="common">Giant reed</name>
    <name type="synonym">Donax arundinaceus</name>
    <dbReference type="NCBI Taxonomy" id="35708"/>
    <lineage>
        <taxon>Eukaryota</taxon>
        <taxon>Viridiplantae</taxon>
        <taxon>Streptophyta</taxon>
        <taxon>Embryophyta</taxon>
        <taxon>Tracheophyta</taxon>
        <taxon>Spermatophyta</taxon>
        <taxon>Magnoliopsida</taxon>
        <taxon>Liliopsida</taxon>
        <taxon>Poales</taxon>
        <taxon>Poaceae</taxon>
        <taxon>PACMAD clade</taxon>
        <taxon>Arundinoideae</taxon>
        <taxon>Arundineae</taxon>
        <taxon>Arundo</taxon>
    </lineage>
</organism>
<name>A0A0A8Y1F6_ARUDO</name>